<dbReference type="HOGENOM" id="CLU_2648356_0_0_11"/>
<dbReference type="Gene3D" id="1.20.58.2180">
    <property type="match status" value="1"/>
</dbReference>
<dbReference type="EMBL" id="ACEB01000002">
    <property type="protein sequence ID" value="EEG28316.1"/>
    <property type="molecule type" value="Genomic_DNA"/>
</dbReference>
<accession>C0DZJ9</accession>
<dbReference type="AlphaFoldDB" id="C0DZJ9"/>
<protein>
    <submittedName>
        <fullName evidence="1">Uncharacterized protein</fullName>
    </submittedName>
</protein>
<organism evidence="1 2">
    <name type="scientific">Corynebacterium matruchotii ATCC 33806</name>
    <dbReference type="NCBI Taxonomy" id="566549"/>
    <lineage>
        <taxon>Bacteria</taxon>
        <taxon>Bacillati</taxon>
        <taxon>Actinomycetota</taxon>
        <taxon>Actinomycetes</taxon>
        <taxon>Mycobacteriales</taxon>
        <taxon>Corynebacteriaceae</taxon>
        <taxon>Corynebacterium</taxon>
    </lineage>
</organism>
<evidence type="ECO:0000313" key="1">
    <source>
        <dbReference type="EMBL" id="EEG28316.1"/>
    </source>
</evidence>
<comment type="caution">
    <text evidence="1">The sequence shown here is derived from an EMBL/GenBank/DDBJ whole genome shotgun (WGS) entry which is preliminary data.</text>
</comment>
<dbReference type="Proteomes" id="UP000006247">
    <property type="component" value="Unassembled WGS sequence"/>
</dbReference>
<name>C0DZJ9_9CORY</name>
<evidence type="ECO:0000313" key="2">
    <source>
        <dbReference type="Proteomes" id="UP000006247"/>
    </source>
</evidence>
<gene>
    <name evidence="1" type="ORF">CORMATOL_00139</name>
</gene>
<proteinExistence type="predicted"/>
<sequence length="76" mass="8954">MLISNPVSTLNWDQDCAEEAFQVLWAAKTFHEDKFQDIDLISETQQFYKKYYSYVLSAEKTNLIFAGNPLSYLHRQ</sequence>
<reference evidence="1 2" key="1">
    <citation type="submission" date="2009-01" db="EMBL/GenBank/DDBJ databases">
        <authorList>
            <person name="Fulton L."/>
            <person name="Clifton S."/>
            <person name="Chinwalla A.T."/>
            <person name="Mitreva M."/>
            <person name="Sodergren E."/>
            <person name="Weinstock G."/>
            <person name="Clifton S."/>
            <person name="Dooling D.J."/>
            <person name="Fulton B."/>
            <person name="Minx P."/>
            <person name="Pepin K.H."/>
            <person name="Johnson M."/>
            <person name="Bhonagiri V."/>
            <person name="Nash W.E."/>
            <person name="Mardis E.R."/>
            <person name="Wilson R.K."/>
        </authorList>
    </citation>
    <scope>NUCLEOTIDE SEQUENCE [LARGE SCALE GENOMIC DNA]</scope>
    <source>
        <strain evidence="1 2">ATCC 33806</strain>
    </source>
</reference>
<dbReference type="SUPFAM" id="SSF53807">
    <property type="entry name" value="Helical backbone' metal receptor"/>
    <property type="match status" value="1"/>
</dbReference>